<sequence>MQFSLQALPFSRHAQNDGLFAQFSPAADAFGSLPQRACVARQRMDSPALLCANGATAARPGLRQPALISSPQGRVRILRNETSSQGSRLLMSGRMADVCAALNRMAVNEFASR</sequence>
<gene>
    <name evidence="1" type="ORF">N0K08_20695</name>
</gene>
<evidence type="ECO:0000313" key="2">
    <source>
        <dbReference type="Proteomes" id="UP001525968"/>
    </source>
</evidence>
<organism evidence="1 2">
    <name type="scientific">Acidovorax bellezanensis</name>
    <dbReference type="NCBI Taxonomy" id="2976702"/>
    <lineage>
        <taxon>Bacteria</taxon>
        <taxon>Pseudomonadati</taxon>
        <taxon>Pseudomonadota</taxon>
        <taxon>Betaproteobacteria</taxon>
        <taxon>Burkholderiales</taxon>
        <taxon>Comamonadaceae</taxon>
        <taxon>Acidovorax</taxon>
    </lineage>
</organism>
<evidence type="ECO:0000313" key="1">
    <source>
        <dbReference type="EMBL" id="MCT9813054.1"/>
    </source>
</evidence>
<dbReference type="Proteomes" id="UP001525968">
    <property type="component" value="Unassembled WGS sequence"/>
</dbReference>
<accession>A0ABT2PRG8</accession>
<keyword evidence="2" id="KW-1185">Reference proteome</keyword>
<proteinExistence type="predicted"/>
<comment type="caution">
    <text evidence="1">The sequence shown here is derived from an EMBL/GenBank/DDBJ whole genome shotgun (WGS) entry which is preliminary data.</text>
</comment>
<protein>
    <submittedName>
        <fullName evidence="1">Uncharacterized protein</fullName>
    </submittedName>
</protein>
<name>A0ABT2PRG8_9BURK</name>
<reference evidence="1 2" key="1">
    <citation type="submission" date="2022-09" db="EMBL/GenBank/DDBJ databases">
        <title>Draft genome of isolate Be4.</title>
        <authorList>
            <person name="Sanchez-Castro I."/>
            <person name="Martinez-Rodriguez P."/>
            <person name="Descostes M."/>
            <person name="Merroun M."/>
        </authorList>
    </citation>
    <scope>NUCLEOTIDE SEQUENCE [LARGE SCALE GENOMIC DNA]</scope>
    <source>
        <strain evidence="1 2">Be4</strain>
    </source>
</reference>
<dbReference type="EMBL" id="JAODYH010000014">
    <property type="protein sequence ID" value="MCT9813054.1"/>
    <property type="molecule type" value="Genomic_DNA"/>
</dbReference>
<dbReference type="RefSeq" id="WP_261502301.1">
    <property type="nucleotide sequence ID" value="NZ_JAODYH010000014.1"/>
</dbReference>